<reference evidence="2" key="1">
    <citation type="submission" date="2007-07" db="EMBL/GenBank/DDBJ databases">
        <title>PCAP assembly of the Caenorhabditis remanei genome.</title>
        <authorList>
            <consortium name="The Caenorhabditis remanei Sequencing Consortium"/>
            <person name="Wilson R.K."/>
        </authorList>
    </citation>
    <scope>NUCLEOTIDE SEQUENCE [LARGE SCALE GENOMIC DNA]</scope>
    <source>
        <strain evidence="2">PB4641</strain>
    </source>
</reference>
<dbReference type="EMBL" id="DS268414">
    <property type="protein sequence ID" value="EFP09233.1"/>
    <property type="molecule type" value="Genomic_DNA"/>
</dbReference>
<proteinExistence type="predicted"/>
<feature type="transmembrane region" description="Helical" evidence="1">
    <location>
        <begin position="27"/>
        <end position="50"/>
    </location>
</feature>
<protein>
    <submittedName>
        <fullName evidence="2">Uncharacterized protein</fullName>
    </submittedName>
</protein>
<feature type="transmembrane region" description="Helical" evidence="1">
    <location>
        <begin position="56"/>
        <end position="74"/>
    </location>
</feature>
<dbReference type="Proteomes" id="UP000008281">
    <property type="component" value="Unassembled WGS sequence"/>
</dbReference>
<evidence type="ECO:0000256" key="1">
    <source>
        <dbReference type="SAM" id="Phobius"/>
    </source>
</evidence>
<keyword evidence="1" id="KW-0472">Membrane</keyword>
<keyword evidence="3" id="KW-1185">Reference proteome</keyword>
<name>E3LSY6_CAERE</name>
<dbReference type="FunCoup" id="E3LSY6">
    <property type="interactions" value="480"/>
</dbReference>
<dbReference type="OrthoDB" id="5778160at2759"/>
<accession>E3LSY6</accession>
<gene>
    <name evidence="2" type="ORF">CRE_25398</name>
</gene>
<feature type="transmembrane region" description="Helical" evidence="1">
    <location>
        <begin position="86"/>
        <end position="109"/>
    </location>
</feature>
<organism evidence="3">
    <name type="scientific">Caenorhabditis remanei</name>
    <name type="common">Caenorhabditis vulgaris</name>
    <dbReference type="NCBI Taxonomy" id="31234"/>
    <lineage>
        <taxon>Eukaryota</taxon>
        <taxon>Metazoa</taxon>
        <taxon>Ecdysozoa</taxon>
        <taxon>Nematoda</taxon>
        <taxon>Chromadorea</taxon>
        <taxon>Rhabditida</taxon>
        <taxon>Rhabditina</taxon>
        <taxon>Rhabditomorpha</taxon>
        <taxon>Rhabditoidea</taxon>
        <taxon>Rhabditidae</taxon>
        <taxon>Peloderinae</taxon>
        <taxon>Caenorhabditis</taxon>
    </lineage>
</organism>
<dbReference type="eggNOG" id="ENOG502THX3">
    <property type="taxonomic scope" value="Eukaryota"/>
</dbReference>
<dbReference type="HOGENOM" id="CLU_1349974_0_0_1"/>
<feature type="transmembrane region" description="Helical" evidence="1">
    <location>
        <begin position="143"/>
        <end position="161"/>
    </location>
</feature>
<dbReference type="InParanoid" id="E3LSY6"/>
<dbReference type="STRING" id="31234.E3LSY6"/>
<dbReference type="AlphaFoldDB" id="E3LSY6"/>
<keyword evidence="1" id="KW-0812">Transmembrane</keyword>
<evidence type="ECO:0000313" key="3">
    <source>
        <dbReference type="Proteomes" id="UP000008281"/>
    </source>
</evidence>
<evidence type="ECO:0000313" key="2">
    <source>
        <dbReference type="EMBL" id="EFP09233.1"/>
    </source>
</evidence>
<keyword evidence="1" id="KW-1133">Transmembrane helix</keyword>
<sequence length="201" mass="23464">MAFELFELIDQMYSRPLAKTPKVSLRFLQLCYAWISVLSIWYIVFGAWFLHGAGTYYKFVTLSMAFILSIAFFYDSDGRGWKKFAVSTVTLCVICALPRLFVSPIYAVANIQTSNVNATNTPDFIESFHTLNMWGFQDNYNDITLIWFVYYYNFMLVIMSMQRFSCRKAVEEKKQKIYAENVKIQESKRVENEQGTGPMHI</sequence>
<dbReference type="OMA" id="ICYAWIS"/>